<name>A0A7Y9ZEN5_9ACTN</name>
<dbReference type="InterPro" id="IPR039424">
    <property type="entry name" value="SBP_5"/>
</dbReference>
<dbReference type="EMBL" id="JACBZM010000001">
    <property type="protein sequence ID" value="NYI43143.1"/>
    <property type="molecule type" value="Genomic_DNA"/>
</dbReference>
<protein>
    <submittedName>
        <fullName evidence="7">Peptide/nickel transport system substrate-binding protein</fullName>
    </submittedName>
</protein>
<dbReference type="InterPro" id="IPR000914">
    <property type="entry name" value="SBP_5_dom"/>
</dbReference>
<comment type="subcellular location">
    <subcellularLocation>
        <location evidence="1">Cell membrane</location>
        <topology evidence="1">Lipid-anchor</topology>
    </subcellularLocation>
</comment>
<dbReference type="Gene3D" id="3.10.105.10">
    <property type="entry name" value="Dipeptide-binding Protein, Domain 3"/>
    <property type="match status" value="1"/>
</dbReference>
<sequence>MTSPTTHRRLRIAAATAGLALAGQGLTACGSDTVSGAGDRVEGGTITYAHVQEPPCIFGGWIQQAYISRQVLDGLVTQDEDGSVKPWLATEWKVSEDGLTYTFTLKDGVKFTDGTPLDAAAVAYNFEQFEHTDLNGTAKVSIDPYYKKARAIDATHVEIALNKPYPQFLTLITQGYFGIQSPKALKTRTKEQNCEQPIGSGAFTVEEWKKGEEVVFKKNPDYTSWPSTAKHEGPAYVDELRWKFVADGVSRYASLTTGQTDVIYEVPTVNWKDAEQKFDNTIRYITPGKPVSFYINTQQGIFTDKLVRQAFAYGADRKGAVETGFHGVIPYEGNPSVSQSTPDYNSDAADAYAFDQDKANELLDEAGWSEKNADGVRTKGGRTLSAKLVYGAGFIFTSEGATVLQALQEQWKEVGFDVKLVPATMAELWGGKYSDPSTFDATPSYWTSPSPAILWIVWRPSTEALPNYNNRSFYNNEELSRTIQAANSELDPATATELYKKAQQIIQDDAAGIGLYTQNTTMAVANNLKDVWVEKSQGEPIFSDAYFVE</sequence>
<feature type="domain" description="Solute-binding protein family 5" evidence="6">
    <location>
        <begin position="84"/>
        <end position="451"/>
    </location>
</feature>
<evidence type="ECO:0000256" key="4">
    <source>
        <dbReference type="ARBA" id="ARBA00022729"/>
    </source>
</evidence>
<dbReference type="InterPro" id="IPR030678">
    <property type="entry name" value="Peptide/Ni-bd"/>
</dbReference>
<keyword evidence="4 5" id="KW-0732">Signal</keyword>
<dbReference type="PROSITE" id="PS01040">
    <property type="entry name" value="SBP_BACTERIAL_5"/>
    <property type="match status" value="1"/>
</dbReference>
<dbReference type="PANTHER" id="PTHR30290">
    <property type="entry name" value="PERIPLASMIC BINDING COMPONENT OF ABC TRANSPORTER"/>
    <property type="match status" value="1"/>
</dbReference>
<dbReference type="GO" id="GO:0042597">
    <property type="term" value="C:periplasmic space"/>
    <property type="evidence" value="ECO:0007669"/>
    <property type="project" value="UniProtKB-ARBA"/>
</dbReference>
<evidence type="ECO:0000256" key="3">
    <source>
        <dbReference type="ARBA" id="ARBA00022448"/>
    </source>
</evidence>
<dbReference type="AlphaFoldDB" id="A0A7Y9ZEN5"/>
<reference evidence="7 8" key="1">
    <citation type="submission" date="2020-07" db="EMBL/GenBank/DDBJ databases">
        <title>Sequencing the genomes of 1000 actinobacteria strains.</title>
        <authorList>
            <person name="Klenk H.-P."/>
        </authorList>
    </citation>
    <scope>NUCLEOTIDE SEQUENCE [LARGE SCALE GENOMIC DNA]</scope>
    <source>
        <strain evidence="7 8">DSM 15131</strain>
    </source>
</reference>
<organism evidence="7 8">
    <name type="scientific">Nocardioides aromaticivorans</name>
    <dbReference type="NCBI Taxonomy" id="200618"/>
    <lineage>
        <taxon>Bacteria</taxon>
        <taxon>Bacillati</taxon>
        <taxon>Actinomycetota</taxon>
        <taxon>Actinomycetes</taxon>
        <taxon>Propionibacteriales</taxon>
        <taxon>Nocardioidaceae</taxon>
        <taxon>Nocardioides</taxon>
    </lineage>
</organism>
<evidence type="ECO:0000313" key="8">
    <source>
        <dbReference type="Proteomes" id="UP000562045"/>
    </source>
</evidence>
<dbReference type="GO" id="GO:1904680">
    <property type="term" value="F:peptide transmembrane transporter activity"/>
    <property type="evidence" value="ECO:0007669"/>
    <property type="project" value="TreeGrafter"/>
</dbReference>
<gene>
    <name evidence="7" type="ORF">BJ993_000223</name>
</gene>
<evidence type="ECO:0000259" key="6">
    <source>
        <dbReference type="Pfam" id="PF00496"/>
    </source>
</evidence>
<dbReference type="GO" id="GO:0043190">
    <property type="term" value="C:ATP-binding cassette (ABC) transporter complex"/>
    <property type="evidence" value="ECO:0007669"/>
    <property type="project" value="InterPro"/>
</dbReference>
<dbReference type="InterPro" id="IPR023765">
    <property type="entry name" value="SBP_5_CS"/>
</dbReference>
<proteinExistence type="inferred from homology"/>
<evidence type="ECO:0000313" key="7">
    <source>
        <dbReference type="EMBL" id="NYI43143.1"/>
    </source>
</evidence>
<feature type="chain" id="PRO_5038841481" evidence="5">
    <location>
        <begin position="29"/>
        <end position="549"/>
    </location>
</feature>
<keyword evidence="3" id="KW-0813">Transport</keyword>
<dbReference type="PIRSF" id="PIRSF002741">
    <property type="entry name" value="MppA"/>
    <property type="match status" value="1"/>
</dbReference>
<comment type="caution">
    <text evidence="7">The sequence shown here is derived from an EMBL/GenBank/DDBJ whole genome shotgun (WGS) entry which is preliminary data.</text>
</comment>
<dbReference type="CDD" id="cd08492">
    <property type="entry name" value="PBP2_NikA_DppA_OppA_like_15"/>
    <property type="match status" value="1"/>
</dbReference>
<evidence type="ECO:0000256" key="5">
    <source>
        <dbReference type="SAM" id="SignalP"/>
    </source>
</evidence>
<evidence type="ECO:0000256" key="2">
    <source>
        <dbReference type="ARBA" id="ARBA00005695"/>
    </source>
</evidence>
<feature type="signal peptide" evidence="5">
    <location>
        <begin position="1"/>
        <end position="28"/>
    </location>
</feature>
<dbReference type="RefSeq" id="WP_179647430.1">
    <property type="nucleotide sequence ID" value="NZ_JACBZM010000001.1"/>
</dbReference>
<accession>A0A7Y9ZEN5</accession>
<dbReference type="GO" id="GO:0015833">
    <property type="term" value="P:peptide transport"/>
    <property type="evidence" value="ECO:0007669"/>
    <property type="project" value="TreeGrafter"/>
</dbReference>
<evidence type="ECO:0000256" key="1">
    <source>
        <dbReference type="ARBA" id="ARBA00004193"/>
    </source>
</evidence>
<dbReference type="Proteomes" id="UP000562045">
    <property type="component" value="Unassembled WGS sequence"/>
</dbReference>
<dbReference type="PANTHER" id="PTHR30290:SF10">
    <property type="entry name" value="PERIPLASMIC OLIGOPEPTIDE-BINDING PROTEIN-RELATED"/>
    <property type="match status" value="1"/>
</dbReference>
<dbReference type="SUPFAM" id="SSF53850">
    <property type="entry name" value="Periplasmic binding protein-like II"/>
    <property type="match status" value="1"/>
</dbReference>
<dbReference type="Pfam" id="PF00496">
    <property type="entry name" value="SBP_bac_5"/>
    <property type="match status" value="1"/>
</dbReference>
<dbReference type="Gene3D" id="3.40.190.10">
    <property type="entry name" value="Periplasmic binding protein-like II"/>
    <property type="match status" value="1"/>
</dbReference>
<comment type="similarity">
    <text evidence="2">Belongs to the bacterial solute-binding protein 5 family.</text>
</comment>